<evidence type="ECO:0000313" key="6">
    <source>
        <dbReference type="RefSeq" id="XP_013414556.1"/>
    </source>
</evidence>
<feature type="chain" id="PRO_5010270067" evidence="4">
    <location>
        <begin position="20"/>
        <end position="130"/>
    </location>
</feature>
<dbReference type="GeneID" id="106176638"/>
<protein>
    <submittedName>
        <fullName evidence="6">Uncharacterized protein LOC106176638 isoform X1</fullName>
    </submittedName>
</protein>
<proteinExistence type="predicted"/>
<keyword evidence="3" id="KW-0472">Membrane</keyword>
<dbReference type="InterPro" id="IPR050975">
    <property type="entry name" value="Sleep_regulator"/>
</dbReference>
<keyword evidence="3" id="KW-0812">Transmembrane</keyword>
<keyword evidence="2" id="KW-0325">Glycoprotein</keyword>
<dbReference type="GO" id="GO:0030431">
    <property type="term" value="P:sleep"/>
    <property type="evidence" value="ECO:0007669"/>
    <property type="project" value="InterPro"/>
</dbReference>
<evidence type="ECO:0000256" key="2">
    <source>
        <dbReference type="ARBA" id="ARBA00023180"/>
    </source>
</evidence>
<keyword evidence="3" id="KW-1133">Transmembrane helix</keyword>
<dbReference type="RefSeq" id="XP_013414556.1">
    <property type="nucleotide sequence ID" value="XM_013559102.1"/>
</dbReference>
<dbReference type="AlphaFoldDB" id="A0A1S3JWX3"/>
<dbReference type="GO" id="GO:0032222">
    <property type="term" value="P:regulation of synaptic transmission, cholinergic"/>
    <property type="evidence" value="ECO:0007669"/>
    <property type="project" value="InterPro"/>
</dbReference>
<organism evidence="5 6">
    <name type="scientific">Lingula anatina</name>
    <name type="common">Brachiopod</name>
    <name type="synonym">Lingula unguis</name>
    <dbReference type="NCBI Taxonomy" id="7574"/>
    <lineage>
        <taxon>Eukaryota</taxon>
        <taxon>Metazoa</taxon>
        <taxon>Spiralia</taxon>
        <taxon>Lophotrochozoa</taxon>
        <taxon>Brachiopoda</taxon>
        <taxon>Linguliformea</taxon>
        <taxon>Lingulata</taxon>
        <taxon>Lingulida</taxon>
        <taxon>Linguloidea</taxon>
        <taxon>Lingulidae</taxon>
        <taxon>Lingula</taxon>
    </lineage>
</organism>
<dbReference type="InterPro" id="IPR031424">
    <property type="entry name" value="QVR-like"/>
</dbReference>
<evidence type="ECO:0000256" key="3">
    <source>
        <dbReference type="SAM" id="Phobius"/>
    </source>
</evidence>
<reference evidence="6" key="1">
    <citation type="submission" date="2025-08" db="UniProtKB">
        <authorList>
            <consortium name="RefSeq"/>
        </authorList>
    </citation>
    <scope>IDENTIFICATION</scope>
    <source>
        <tissue evidence="6">Gonads</tissue>
    </source>
</reference>
<evidence type="ECO:0000256" key="1">
    <source>
        <dbReference type="ARBA" id="ARBA00022729"/>
    </source>
</evidence>
<evidence type="ECO:0000256" key="4">
    <source>
        <dbReference type="SAM" id="SignalP"/>
    </source>
</evidence>
<dbReference type="PANTHER" id="PTHR33562">
    <property type="entry name" value="ATILLA, ISOFORM B-RELATED-RELATED"/>
    <property type="match status" value="1"/>
</dbReference>
<gene>
    <name evidence="6" type="primary">LOC106176638</name>
</gene>
<keyword evidence="5" id="KW-1185">Reference proteome</keyword>
<feature type="transmembrane region" description="Helical" evidence="3">
    <location>
        <begin position="110"/>
        <end position="127"/>
    </location>
</feature>
<dbReference type="KEGG" id="lak:106176638"/>
<keyword evidence="1 4" id="KW-0732">Signal</keyword>
<dbReference type="Pfam" id="PF17064">
    <property type="entry name" value="QVR"/>
    <property type="match status" value="1"/>
</dbReference>
<name>A0A1S3JWX3_LINAN</name>
<dbReference type="Proteomes" id="UP000085678">
    <property type="component" value="Unplaced"/>
</dbReference>
<accession>A0A1S3JWX3</accession>
<feature type="signal peptide" evidence="4">
    <location>
        <begin position="1"/>
        <end position="19"/>
    </location>
</feature>
<dbReference type="InParanoid" id="A0A1S3JWX3"/>
<evidence type="ECO:0000313" key="5">
    <source>
        <dbReference type="Proteomes" id="UP000085678"/>
    </source>
</evidence>
<sequence length="130" mass="13700">MKTLAILIAMAATLATCDTLRCFSCSSSKEESCGESFRASSTIGCDTACFKRISTVNVLIGSVITYSRGCHGTNPYSMTCDKIGGGIAGIGADEEKCYCSTDLCNSASNLLPSIVQIVMVVAAAFFFQKF</sequence>